<feature type="transmembrane region" description="Helical" evidence="8">
    <location>
        <begin position="233"/>
        <end position="251"/>
    </location>
</feature>
<evidence type="ECO:0000256" key="6">
    <source>
        <dbReference type="ARBA" id="ARBA00022989"/>
    </source>
</evidence>
<evidence type="ECO:0000256" key="8">
    <source>
        <dbReference type="RuleBase" id="RU363041"/>
    </source>
</evidence>
<dbReference type="Pfam" id="PF01925">
    <property type="entry name" value="TauE"/>
    <property type="match status" value="1"/>
</dbReference>
<evidence type="ECO:0000256" key="1">
    <source>
        <dbReference type="ARBA" id="ARBA00004651"/>
    </source>
</evidence>
<evidence type="ECO:0000256" key="5">
    <source>
        <dbReference type="ARBA" id="ARBA00022692"/>
    </source>
</evidence>
<comment type="subcellular location">
    <subcellularLocation>
        <location evidence="1 8">Cell membrane</location>
        <topology evidence="1 8">Multi-pass membrane protein</topology>
    </subcellularLocation>
</comment>
<dbReference type="InterPro" id="IPR052017">
    <property type="entry name" value="TSUP"/>
</dbReference>
<evidence type="ECO:0000256" key="2">
    <source>
        <dbReference type="ARBA" id="ARBA00009142"/>
    </source>
</evidence>
<sequence length="259" mass="28040">MFGDMEISIVIILFAFGFLGAFINSIVGGGGLITLPALLFVGLPPATAIATNKLAATLGNLTSMLTFLRAGKIDLKLLGPIVPLVFIGSMVGAFTVNFISPNLLKPLIFIMLVVVLIYTIIKKDWGSIEKRQEMTKKRKVLFISALIAIGFYDGFLGPGTGSFIIFAFVLMGFDFIQASGNAKLLNFTSNFAALIMFLFLDAVNYSYGLIMGVAMIMGAFAGAKFALGRGTKYVRIIFIVVTSLLILKNGYDLFMEKIH</sequence>
<feature type="transmembrane region" description="Helical" evidence="8">
    <location>
        <begin position="7"/>
        <end position="27"/>
    </location>
</feature>
<comment type="caution">
    <text evidence="9">The sequence shown here is derived from an EMBL/GenBank/DDBJ whole genome shotgun (WGS) entry which is preliminary data.</text>
</comment>
<keyword evidence="6 8" id="KW-1133">Transmembrane helix</keyword>
<evidence type="ECO:0000256" key="4">
    <source>
        <dbReference type="ARBA" id="ARBA00022475"/>
    </source>
</evidence>
<dbReference type="Proteomes" id="UP000287910">
    <property type="component" value="Unassembled WGS sequence"/>
</dbReference>
<accession>A0A432L6Q4</accession>
<feature type="transmembrane region" description="Helical" evidence="8">
    <location>
        <begin position="103"/>
        <end position="121"/>
    </location>
</feature>
<keyword evidence="5 8" id="KW-0812">Transmembrane</keyword>
<evidence type="ECO:0000256" key="7">
    <source>
        <dbReference type="ARBA" id="ARBA00023136"/>
    </source>
</evidence>
<dbReference type="PANTHER" id="PTHR30269:SF0">
    <property type="entry name" value="MEMBRANE TRANSPORTER PROTEIN YFCA-RELATED"/>
    <property type="match status" value="1"/>
</dbReference>
<reference evidence="9 10" key="1">
    <citation type="submission" date="2018-12" db="EMBL/GenBank/DDBJ databases">
        <title>Lysinibacillus antri sp. nov., isolated from a cave soil.</title>
        <authorList>
            <person name="Narsing Rao M.P."/>
            <person name="Zhang H."/>
            <person name="Dong Z.-Y."/>
            <person name="Niu X.-K."/>
            <person name="Zhang K."/>
            <person name="Fang B.-Z."/>
            <person name="Kang Y.-Q."/>
            <person name="Xiao M."/>
            <person name="Li W.-J."/>
        </authorList>
    </citation>
    <scope>NUCLEOTIDE SEQUENCE [LARGE SCALE GENOMIC DNA]</scope>
    <source>
        <strain evidence="9 10">SYSU K30002</strain>
    </source>
</reference>
<name>A0A432L6Q4_9BACI</name>
<dbReference type="AlphaFoldDB" id="A0A432L6Q4"/>
<evidence type="ECO:0000313" key="9">
    <source>
        <dbReference type="EMBL" id="RUL45670.1"/>
    </source>
</evidence>
<dbReference type="EMBL" id="RYYR01000049">
    <property type="protein sequence ID" value="RUL45670.1"/>
    <property type="molecule type" value="Genomic_DNA"/>
</dbReference>
<organism evidence="9 10">
    <name type="scientific">Lysinibacillus antri</name>
    <dbReference type="NCBI Taxonomy" id="2498145"/>
    <lineage>
        <taxon>Bacteria</taxon>
        <taxon>Bacillati</taxon>
        <taxon>Bacillota</taxon>
        <taxon>Bacilli</taxon>
        <taxon>Bacillales</taxon>
        <taxon>Bacillaceae</taxon>
        <taxon>Lysinibacillus</taxon>
    </lineage>
</organism>
<keyword evidence="4 8" id="KW-1003">Cell membrane</keyword>
<keyword evidence="7 8" id="KW-0472">Membrane</keyword>
<feature type="transmembrane region" description="Helical" evidence="8">
    <location>
        <begin position="77"/>
        <end position="97"/>
    </location>
</feature>
<dbReference type="RefSeq" id="WP_126660822.1">
    <property type="nucleotide sequence ID" value="NZ_RYYR01000049.1"/>
</dbReference>
<proteinExistence type="inferred from homology"/>
<feature type="transmembrane region" description="Helical" evidence="8">
    <location>
        <begin position="141"/>
        <end position="170"/>
    </location>
</feature>
<keyword evidence="10" id="KW-1185">Reference proteome</keyword>
<evidence type="ECO:0000313" key="10">
    <source>
        <dbReference type="Proteomes" id="UP000287910"/>
    </source>
</evidence>
<gene>
    <name evidence="9" type="ORF">EK386_19345</name>
</gene>
<keyword evidence="3" id="KW-0813">Transport</keyword>
<dbReference type="PANTHER" id="PTHR30269">
    <property type="entry name" value="TRANSMEMBRANE PROTEIN YFCA"/>
    <property type="match status" value="1"/>
</dbReference>
<feature type="transmembrane region" description="Helical" evidence="8">
    <location>
        <begin position="33"/>
        <end position="56"/>
    </location>
</feature>
<dbReference type="InterPro" id="IPR002781">
    <property type="entry name" value="TM_pro_TauE-like"/>
</dbReference>
<comment type="similarity">
    <text evidence="2 8">Belongs to the 4-toluene sulfonate uptake permease (TSUP) (TC 2.A.102) family.</text>
</comment>
<evidence type="ECO:0000256" key="3">
    <source>
        <dbReference type="ARBA" id="ARBA00022448"/>
    </source>
</evidence>
<dbReference type="GO" id="GO:0005886">
    <property type="term" value="C:plasma membrane"/>
    <property type="evidence" value="ECO:0007669"/>
    <property type="project" value="UniProtKB-SubCell"/>
</dbReference>
<protein>
    <recommendedName>
        <fullName evidence="8">Probable membrane transporter protein</fullName>
    </recommendedName>
</protein>